<keyword evidence="4" id="KW-0227">DNA damage</keyword>
<dbReference type="Gene3D" id="3.30.870.10">
    <property type="entry name" value="Endonuclease Chain A"/>
    <property type="match status" value="2"/>
</dbReference>
<dbReference type="RefSeq" id="XP_033355975.1">
    <property type="nucleotide sequence ID" value="XM_033500084.1"/>
</dbReference>
<feature type="binding site" evidence="10">
    <location>
        <position position="374"/>
    </location>
    <ligand>
        <name>substrate</name>
    </ligand>
</feature>
<keyword evidence="14" id="KW-1185">Reference proteome</keyword>
<dbReference type="CDD" id="cd09193">
    <property type="entry name" value="PLDc_mTdp1_1"/>
    <property type="match status" value="1"/>
</dbReference>
<keyword evidence="6" id="KW-0269">Exonuclease</keyword>
<comment type="similarity">
    <text evidence="2">Belongs to the tyrosyl-DNA phosphodiesterase family.</text>
</comment>
<accession>A0A6J3KSE0</accession>
<proteinExistence type="inferred from homology"/>
<sequence>MATSFMNNVSVKKQCPYMEKCYRKNPIHFNEMSHPHLEKIVVNQLEGEIRIPEELNFECSDRCLLKDQLKILQIVLRKNRNSDGSSSSNIASNSKINAESPKVTNGKTVSETLKDKVEKHKQLTIQRRENKLKNMDEEAEALFMSSNEKDNQRKVSKMKEELDNLKITEKSMHKSSSQDKKRDSSIFGDNDKERKKSKLNHTRQVQECGQDTNNSSENMESSSVSKGTSLIERFELCNSIKSRSEVRERAIKMMKQQGFEVSVVEPGNFGMKYALSAPYHLFLTRIQKSKETYNQQFSITFPEILDISLGEIVKSLHINFMVDVGWLCLQYLLAGQRTDMSILFGTRVDEEKLSLNITMIPVWMPTKFGCHHTKVMILKYKDDGIRVVVSTANLYSDDWENRTQGVWISPHLPLLAESANPSDGESPTGFKRDLERYLHKYEQPALTEWISAVKRANFSSVNVFFVASVPGRHTGVEYDYWGYRKLGHVLSKHAKLPPDAPQWTLVAQSSSIGSLGPNYESWIQKEIISSMSKENPPGLKSCPNFRFIYPSLNNYKQSFDCQVGSCCLPYSIQTHSKQEWVESYMYQWKATRTARDKAIPHIKTYTRISPNLEKIPWFVLTSANLSKAAWGMVRKDSHHILNYEAGVIFIPHFVTGSTTFPIKKEEAGVPVFPIPYDLPLTRYGSGDKPFVTEFFSS</sequence>
<dbReference type="Pfam" id="PF06087">
    <property type="entry name" value="Tyr-DNA_phospho"/>
    <property type="match status" value="1"/>
</dbReference>
<feature type="binding site" evidence="10">
    <location>
        <position position="603"/>
    </location>
    <ligand>
        <name>substrate</name>
    </ligand>
</feature>
<dbReference type="GO" id="GO:0003697">
    <property type="term" value="F:single-stranded DNA binding"/>
    <property type="evidence" value="ECO:0007669"/>
    <property type="project" value="TreeGrafter"/>
</dbReference>
<dbReference type="InterPro" id="IPR010347">
    <property type="entry name" value="Tdp1"/>
</dbReference>
<dbReference type="GO" id="GO:0017005">
    <property type="term" value="F:3'-tyrosyl-DNA phosphodiesterase activity"/>
    <property type="evidence" value="ECO:0007669"/>
    <property type="project" value="TreeGrafter"/>
</dbReference>
<feature type="compositionally biased region" description="Polar residues" evidence="12">
    <location>
        <begin position="202"/>
        <end position="212"/>
    </location>
</feature>
<dbReference type="GO" id="GO:0005634">
    <property type="term" value="C:nucleus"/>
    <property type="evidence" value="ECO:0007669"/>
    <property type="project" value="UniProtKB-SubCell"/>
</dbReference>
<dbReference type="GeneID" id="117236802"/>
<feature type="site" description="Interaction with DNA" evidence="11">
    <location>
        <position position="626"/>
    </location>
</feature>
<evidence type="ECO:0000256" key="4">
    <source>
        <dbReference type="ARBA" id="ARBA00022763"/>
    </source>
</evidence>
<evidence type="ECO:0000259" key="13">
    <source>
        <dbReference type="Pfam" id="PF10283"/>
    </source>
</evidence>
<evidence type="ECO:0000256" key="11">
    <source>
        <dbReference type="PIRSR" id="PIRSR610347-3"/>
    </source>
</evidence>
<evidence type="ECO:0000256" key="10">
    <source>
        <dbReference type="PIRSR" id="PIRSR610347-2"/>
    </source>
</evidence>
<evidence type="ECO:0000256" key="2">
    <source>
        <dbReference type="ARBA" id="ARBA00010205"/>
    </source>
</evidence>
<dbReference type="AlphaFoldDB" id="A0A6J3KSE0"/>
<keyword evidence="3" id="KW-0540">Nuclease</keyword>
<dbReference type="Pfam" id="PF10283">
    <property type="entry name" value="zf-CCHH"/>
    <property type="match status" value="1"/>
</dbReference>
<evidence type="ECO:0000256" key="12">
    <source>
        <dbReference type="SAM" id="MobiDB-lite"/>
    </source>
</evidence>
<keyword evidence="8" id="KW-0539">Nucleus</keyword>
<dbReference type="InterPro" id="IPR019406">
    <property type="entry name" value="APLF_PBZ"/>
</dbReference>
<feature type="compositionally biased region" description="Basic and acidic residues" evidence="12">
    <location>
        <begin position="164"/>
        <end position="194"/>
    </location>
</feature>
<evidence type="ECO:0000313" key="14">
    <source>
        <dbReference type="Proteomes" id="UP000504631"/>
    </source>
</evidence>
<dbReference type="SUPFAM" id="SSF56024">
    <property type="entry name" value="Phospholipase D/nuclease"/>
    <property type="match status" value="2"/>
</dbReference>
<feature type="domain" description="PBZ-type" evidence="13">
    <location>
        <begin position="12"/>
        <end position="36"/>
    </location>
</feature>
<dbReference type="GO" id="GO:0004527">
    <property type="term" value="F:exonuclease activity"/>
    <property type="evidence" value="ECO:0007669"/>
    <property type="project" value="UniProtKB-KW"/>
</dbReference>
<feature type="active site" description="Nucleophile" evidence="9">
    <location>
        <position position="372"/>
    </location>
</feature>
<feature type="region of interest" description="Disordered" evidence="12">
    <location>
        <begin position="80"/>
        <end position="106"/>
    </location>
</feature>
<evidence type="ECO:0000313" key="15">
    <source>
        <dbReference type="RefSeq" id="XP_033355975.1"/>
    </source>
</evidence>
<dbReference type="GO" id="GO:0003690">
    <property type="term" value="F:double-stranded DNA binding"/>
    <property type="evidence" value="ECO:0007669"/>
    <property type="project" value="TreeGrafter"/>
</dbReference>
<keyword evidence="5" id="KW-0378">Hydrolase</keyword>
<evidence type="ECO:0000256" key="7">
    <source>
        <dbReference type="ARBA" id="ARBA00023204"/>
    </source>
</evidence>
<dbReference type="CTD" id="33530"/>
<dbReference type="PANTHER" id="PTHR12415">
    <property type="entry name" value="TYROSYL-DNA PHOSPHODIESTERASE 1"/>
    <property type="match status" value="1"/>
</dbReference>
<keyword evidence="7" id="KW-0234">DNA repair</keyword>
<name>A0A6J3KSE0_9HYME</name>
<organism evidence="14 15">
    <name type="scientific">Bombus vosnesenskii</name>
    <dbReference type="NCBI Taxonomy" id="207650"/>
    <lineage>
        <taxon>Eukaryota</taxon>
        <taxon>Metazoa</taxon>
        <taxon>Ecdysozoa</taxon>
        <taxon>Arthropoda</taxon>
        <taxon>Hexapoda</taxon>
        <taxon>Insecta</taxon>
        <taxon>Pterygota</taxon>
        <taxon>Neoptera</taxon>
        <taxon>Endopterygota</taxon>
        <taxon>Hymenoptera</taxon>
        <taxon>Apocrita</taxon>
        <taxon>Aculeata</taxon>
        <taxon>Apoidea</taxon>
        <taxon>Anthophila</taxon>
        <taxon>Apidae</taxon>
        <taxon>Bombus</taxon>
        <taxon>Pyrobombus</taxon>
    </lineage>
</organism>
<dbReference type="GO" id="GO:0006281">
    <property type="term" value="P:DNA repair"/>
    <property type="evidence" value="ECO:0007669"/>
    <property type="project" value="UniProtKB-KW"/>
</dbReference>
<feature type="compositionally biased region" description="Low complexity" evidence="12">
    <location>
        <begin position="82"/>
        <end position="100"/>
    </location>
</feature>
<feature type="compositionally biased region" description="Low complexity" evidence="12">
    <location>
        <begin position="213"/>
        <end position="225"/>
    </location>
</feature>
<evidence type="ECO:0000256" key="1">
    <source>
        <dbReference type="ARBA" id="ARBA00004123"/>
    </source>
</evidence>
<evidence type="ECO:0000256" key="8">
    <source>
        <dbReference type="ARBA" id="ARBA00023242"/>
    </source>
</evidence>
<feature type="active site" description="Proton donor/acceptor" evidence="9">
    <location>
        <position position="601"/>
    </location>
</feature>
<dbReference type="PANTHER" id="PTHR12415:SF0">
    <property type="entry name" value="TYROSYL-DNA PHOSPHODIESTERASE 1"/>
    <property type="match status" value="1"/>
</dbReference>
<protein>
    <submittedName>
        <fullName evidence="15">Probable tyrosyl-DNA phosphodiesterase</fullName>
    </submittedName>
</protein>
<feature type="region of interest" description="Disordered" evidence="12">
    <location>
        <begin position="164"/>
        <end position="226"/>
    </location>
</feature>
<comment type="subcellular location">
    <subcellularLocation>
        <location evidence="1">Nucleus</location>
    </subcellularLocation>
</comment>
<dbReference type="Proteomes" id="UP000504631">
    <property type="component" value="Unplaced"/>
</dbReference>
<evidence type="ECO:0000256" key="9">
    <source>
        <dbReference type="PIRSR" id="PIRSR610347-1"/>
    </source>
</evidence>
<gene>
    <name evidence="15" type="primary">LOC117236802</name>
</gene>
<evidence type="ECO:0000256" key="3">
    <source>
        <dbReference type="ARBA" id="ARBA00022722"/>
    </source>
</evidence>
<reference evidence="15" key="1">
    <citation type="submission" date="2025-08" db="UniProtKB">
        <authorList>
            <consortium name="RefSeq"/>
        </authorList>
    </citation>
    <scope>IDENTIFICATION</scope>
    <source>
        <tissue evidence="15">Muscle</tissue>
    </source>
</reference>
<evidence type="ECO:0000256" key="6">
    <source>
        <dbReference type="ARBA" id="ARBA00022839"/>
    </source>
</evidence>
<dbReference type="KEGG" id="bvk:117236802"/>
<evidence type="ECO:0000256" key="5">
    <source>
        <dbReference type="ARBA" id="ARBA00022801"/>
    </source>
</evidence>